<dbReference type="Pfam" id="PF13650">
    <property type="entry name" value="Asp_protease_2"/>
    <property type="match status" value="1"/>
</dbReference>
<dbReference type="Pfam" id="PF17917">
    <property type="entry name" value="RT_RNaseH"/>
    <property type="match status" value="1"/>
</dbReference>
<dbReference type="PROSITE" id="PS50994">
    <property type="entry name" value="INTEGRASE"/>
    <property type="match status" value="1"/>
</dbReference>
<dbReference type="InterPro" id="IPR041588">
    <property type="entry name" value="Integrase_H2C2"/>
</dbReference>
<dbReference type="InterPro" id="IPR000477">
    <property type="entry name" value="RT_dom"/>
</dbReference>
<dbReference type="Gene3D" id="3.10.10.10">
    <property type="entry name" value="HIV Type 1 Reverse Transcriptase, subunit A, domain 1"/>
    <property type="match status" value="1"/>
</dbReference>
<name>A0ABQ5SJ65_9CHLO</name>
<dbReference type="Proteomes" id="UP001165090">
    <property type="component" value="Unassembled WGS sequence"/>
</dbReference>
<keyword evidence="5" id="KW-0255">Endonuclease</keyword>
<dbReference type="InterPro" id="IPR050951">
    <property type="entry name" value="Retrovirus_Pol_polyprotein"/>
</dbReference>
<feature type="domain" description="Integrase catalytic" evidence="9">
    <location>
        <begin position="932"/>
        <end position="1040"/>
    </location>
</feature>
<dbReference type="Gene3D" id="3.30.420.10">
    <property type="entry name" value="Ribonuclease H-like superfamily/Ribonuclease H"/>
    <property type="match status" value="1"/>
</dbReference>
<dbReference type="Gene3D" id="1.10.340.70">
    <property type="match status" value="1"/>
</dbReference>
<dbReference type="SUPFAM" id="SSF56672">
    <property type="entry name" value="DNA/RNA polymerases"/>
    <property type="match status" value="1"/>
</dbReference>
<dbReference type="Pfam" id="PF00665">
    <property type="entry name" value="rve"/>
    <property type="match status" value="1"/>
</dbReference>
<dbReference type="CDD" id="cd09274">
    <property type="entry name" value="RNase_HI_RT_Ty3"/>
    <property type="match status" value="1"/>
</dbReference>
<dbReference type="PANTHER" id="PTHR37984:SF5">
    <property type="entry name" value="PROTEIN NYNRIN-LIKE"/>
    <property type="match status" value="1"/>
</dbReference>
<feature type="domain" description="Reverse transcriptase" evidence="8">
    <location>
        <begin position="399"/>
        <end position="578"/>
    </location>
</feature>
<organism evidence="10 11">
    <name type="scientific">Volvox africanus</name>
    <dbReference type="NCBI Taxonomy" id="51714"/>
    <lineage>
        <taxon>Eukaryota</taxon>
        <taxon>Viridiplantae</taxon>
        <taxon>Chlorophyta</taxon>
        <taxon>core chlorophytes</taxon>
        <taxon>Chlorophyceae</taxon>
        <taxon>CS clade</taxon>
        <taxon>Chlamydomonadales</taxon>
        <taxon>Volvocaceae</taxon>
        <taxon>Volvox</taxon>
    </lineage>
</organism>
<dbReference type="PROSITE" id="PS50878">
    <property type="entry name" value="RT_POL"/>
    <property type="match status" value="1"/>
</dbReference>
<dbReference type="InterPro" id="IPR001584">
    <property type="entry name" value="Integrase_cat-core"/>
</dbReference>
<keyword evidence="6" id="KW-0378">Hydrolase</keyword>
<dbReference type="Gene3D" id="2.40.70.10">
    <property type="entry name" value="Acid Proteases"/>
    <property type="match status" value="1"/>
</dbReference>
<dbReference type="Pfam" id="PF00078">
    <property type="entry name" value="RVT_1"/>
    <property type="match status" value="1"/>
</dbReference>
<dbReference type="InterPro" id="IPR043128">
    <property type="entry name" value="Rev_trsase/Diguanyl_cyclase"/>
</dbReference>
<evidence type="ECO:0000313" key="11">
    <source>
        <dbReference type="Proteomes" id="UP001165090"/>
    </source>
</evidence>
<reference evidence="10 11" key="1">
    <citation type="journal article" date="2023" name="IScience">
        <title>Expanded male sex-determining region conserved during the evolution of homothallism in the green alga Volvox.</title>
        <authorList>
            <person name="Yamamoto K."/>
            <person name="Matsuzaki R."/>
            <person name="Mahakham W."/>
            <person name="Heman W."/>
            <person name="Sekimoto H."/>
            <person name="Kawachi M."/>
            <person name="Minakuchi Y."/>
            <person name="Toyoda A."/>
            <person name="Nozaki H."/>
        </authorList>
    </citation>
    <scope>NUCLEOTIDE SEQUENCE [LARGE SCALE GENOMIC DNA]</scope>
    <source>
        <strain evidence="10 11">NIES-4468</strain>
    </source>
</reference>
<dbReference type="EMBL" id="BSDZ01000086">
    <property type="protein sequence ID" value="GLI69809.1"/>
    <property type="molecule type" value="Genomic_DNA"/>
</dbReference>
<dbReference type="InterPro" id="IPR021109">
    <property type="entry name" value="Peptidase_aspartic_dom_sf"/>
</dbReference>
<dbReference type="SUPFAM" id="SSF53098">
    <property type="entry name" value="Ribonuclease H-like"/>
    <property type="match status" value="1"/>
</dbReference>
<dbReference type="Pfam" id="PF17921">
    <property type="entry name" value="Integrase_H2C2"/>
    <property type="match status" value="1"/>
</dbReference>
<evidence type="ECO:0000256" key="1">
    <source>
        <dbReference type="ARBA" id="ARBA00012493"/>
    </source>
</evidence>
<evidence type="ECO:0000256" key="2">
    <source>
        <dbReference type="ARBA" id="ARBA00022679"/>
    </source>
</evidence>
<keyword evidence="7" id="KW-0695">RNA-directed DNA polymerase</keyword>
<keyword evidence="4" id="KW-0540">Nuclease</keyword>
<dbReference type="InterPro" id="IPR036397">
    <property type="entry name" value="RNaseH_sf"/>
</dbReference>
<protein>
    <recommendedName>
        <fullName evidence="1">RNA-directed DNA polymerase</fullName>
        <ecNumber evidence="1">2.7.7.49</ecNumber>
    </recommendedName>
</protein>
<sequence>MLDGRTGLLCFNPLCNLFTPRRPLSSIDMSNHVVLFIPSSLCEMSEQLAVYRRCRHQYPGTAACVLLPAFCRRKAEALLRGMRCVHRFEPGTVLFNGVDREGMLVPWPGTSYSVDVWYEAPDEGAVGYGPALSALTLSAGQSLIDNRVPVVQIGLNGRTLKALVDTGASDDFISVAEVNALGLTPESSDCPQVTLADGGKHPIVGRITLSLSIGPLRVATRPYVLQGLAETAPYIMGSLTLRQYRARIDMETATLHMCKGTLSIKVPFLSFEHVTPKEGEAEAVPMVNFAVTAMAARIEPELVGHKEAVRLLRKGAHGLLLRPRVGCCATTTQISVDPEVEALLSQYEDVFKDIPGLPPMRPVDHTIPLMPGAQPMARPMYRLSPLELDEVKRQVTDLLAKGMIRPSTSPYSAPILFVGKKDGTLRMCIDYRGLNASTVKNRYPLPRVDDLLDKLKGSAYFSSIDLQQGYNQIRIAASDIPKTAFRTPFGHFEYTVLSFGLTNAPATFQAVMDRMFRPFIDRFVVCYLDDILVYSKTHEEHLEHLRLVLDVMRREQLFAKRAKCFWAQPQVEYLGHIVSAAGVKMDPRKVAVVHDWPAPQNLTELRKFLGLTNYFRRFIEKYSIIAAPLTNLTRKGVFVSLESWTSQCQRAFEELKRTVAEDVTLAFPDYSLPFRVEVVSDASIFGSGAVLLQEGRPITFTSKKFSGAEIRYTTGEQELLAVLHALKEWRCYLEGRPFTLKTDHKPLTFLQSVPTLNRRQARWMEYLARFDCTWEYISGKLNIADALSRHPSLHAAILAAPVMRPHNEEVPIATDLAERLKVAYNADAWFLEPANVENLHKQNGLWLRTEGAATQIIVPNDDTLHYDILARFHEDPLAGHPGNKRLVELVQRSFWWPRLANDAANFVQTCSLCQRNKALSGKGHGLLQPLPVPDAPWESVSMDFVVALPKTEGGYDVVFVMVDRLTKMVHLAPCTSSCTAELTARLFFDNVVRLHGVPKNVISDRGGQFTSKFWEALCKLVGMRVNLSTAYHPQTDGQTDAQTARWVICCAIMLVAHHSFGIRI</sequence>
<evidence type="ECO:0000256" key="5">
    <source>
        <dbReference type="ARBA" id="ARBA00022759"/>
    </source>
</evidence>
<dbReference type="CDD" id="cd00303">
    <property type="entry name" value="retropepsin_like"/>
    <property type="match status" value="1"/>
</dbReference>
<dbReference type="EC" id="2.7.7.49" evidence="1"/>
<accession>A0ABQ5SJ65</accession>
<dbReference type="InterPro" id="IPR043502">
    <property type="entry name" value="DNA/RNA_pol_sf"/>
</dbReference>
<gene>
    <name evidence="10" type="ORF">VaNZ11_014480</name>
</gene>
<keyword evidence="11" id="KW-1185">Reference proteome</keyword>
<evidence type="ECO:0000256" key="6">
    <source>
        <dbReference type="ARBA" id="ARBA00022801"/>
    </source>
</evidence>
<evidence type="ECO:0000256" key="7">
    <source>
        <dbReference type="ARBA" id="ARBA00022918"/>
    </source>
</evidence>
<evidence type="ECO:0000259" key="8">
    <source>
        <dbReference type="PROSITE" id="PS50878"/>
    </source>
</evidence>
<evidence type="ECO:0000259" key="9">
    <source>
        <dbReference type="PROSITE" id="PS50994"/>
    </source>
</evidence>
<dbReference type="InterPro" id="IPR041373">
    <property type="entry name" value="RT_RNaseH"/>
</dbReference>
<evidence type="ECO:0000313" key="10">
    <source>
        <dbReference type="EMBL" id="GLI69809.1"/>
    </source>
</evidence>
<dbReference type="CDD" id="cd01647">
    <property type="entry name" value="RT_LTR"/>
    <property type="match status" value="1"/>
</dbReference>
<evidence type="ECO:0000256" key="4">
    <source>
        <dbReference type="ARBA" id="ARBA00022722"/>
    </source>
</evidence>
<dbReference type="SUPFAM" id="SSF50630">
    <property type="entry name" value="Acid proteases"/>
    <property type="match status" value="1"/>
</dbReference>
<keyword evidence="2" id="KW-0808">Transferase</keyword>
<dbReference type="InterPro" id="IPR012337">
    <property type="entry name" value="RNaseH-like_sf"/>
</dbReference>
<dbReference type="Gene3D" id="3.30.70.270">
    <property type="match status" value="2"/>
</dbReference>
<keyword evidence="3" id="KW-0548">Nucleotidyltransferase</keyword>
<evidence type="ECO:0000256" key="3">
    <source>
        <dbReference type="ARBA" id="ARBA00022695"/>
    </source>
</evidence>
<comment type="caution">
    <text evidence="10">The sequence shown here is derived from an EMBL/GenBank/DDBJ whole genome shotgun (WGS) entry which is preliminary data.</text>
</comment>
<proteinExistence type="predicted"/>
<dbReference type="PANTHER" id="PTHR37984">
    <property type="entry name" value="PROTEIN CBG26694"/>
    <property type="match status" value="1"/>
</dbReference>